<keyword evidence="3" id="KW-1185">Reference proteome</keyword>
<dbReference type="RefSeq" id="WP_211938973.1">
    <property type="nucleotide sequence ID" value="NZ_CP073078.1"/>
</dbReference>
<dbReference type="InterPro" id="IPR018654">
    <property type="entry name" value="YjhX_toxin"/>
</dbReference>
<evidence type="ECO:0000313" key="3">
    <source>
        <dbReference type="Proteomes" id="UP000676409"/>
    </source>
</evidence>
<evidence type="ECO:0000313" key="2">
    <source>
        <dbReference type="EMBL" id="QUD88923.1"/>
    </source>
</evidence>
<dbReference type="KEGG" id="caul:KCG34_03270"/>
<organism evidence="2 3">
    <name type="scientific">Phenylobacterium montanum</name>
    <dbReference type="NCBI Taxonomy" id="2823693"/>
    <lineage>
        <taxon>Bacteria</taxon>
        <taxon>Pseudomonadati</taxon>
        <taxon>Pseudomonadota</taxon>
        <taxon>Alphaproteobacteria</taxon>
        <taxon>Caulobacterales</taxon>
        <taxon>Caulobacteraceae</taxon>
        <taxon>Phenylobacterium</taxon>
    </lineage>
</organism>
<protein>
    <recommendedName>
        <fullName evidence="1">UPF0386 protein KCG34_03270</fullName>
    </recommendedName>
</protein>
<dbReference type="Proteomes" id="UP000676409">
    <property type="component" value="Chromosome"/>
</dbReference>
<dbReference type="NCBIfam" id="NF010240">
    <property type="entry name" value="PRK13687.1"/>
    <property type="match status" value="1"/>
</dbReference>
<sequence>MNISKPEQRVLHALAQGGCIRLIRDERGRIEQIDCITREGYRLATCGRDMFSRLKRRRLIASRDGQPYRISREGLAAVRAQLDNR</sequence>
<proteinExistence type="inferred from homology"/>
<reference evidence="2" key="1">
    <citation type="submission" date="2021-04" db="EMBL/GenBank/DDBJ databases">
        <title>The complete genome sequence of Caulobacter sp. S6.</title>
        <authorList>
            <person name="Tang Y."/>
            <person name="Ouyang W."/>
            <person name="Liu Q."/>
            <person name="Huang B."/>
            <person name="Guo Z."/>
            <person name="Lei P."/>
        </authorList>
    </citation>
    <scope>NUCLEOTIDE SEQUENCE</scope>
    <source>
        <strain evidence="2">S6</strain>
    </source>
</reference>
<dbReference type="HAMAP" id="MF_00827">
    <property type="entry name" value="UPF0386"/>
    <property type="match status" value="1"/>
</dbReference>
<dbReference type="Pfam" id="PF09857">
    <property type="entry name" value="YjhX_toxin"/>
    <property type="match status" value="1"/>
</dbReference>
<comment type="similarity">
    <text evidence="1">Belongs to the UPF0386 family.</text>
</comment>
<accession>A0A975IVJ8</accession>
<name>A0A975IVJ8_9CAUL</name>
<dbReference type="EMBL" id="CP073078">
    <property type="protein sequence ID" value="QUD88923.1"/>
    <property type="molecule type" value="Genomic_DNA"/>
</dbReference>
<dbReference type="AlphaFoldDB" id="A0A975IVJ8"/>
<gene>
    <name evidence="2" type="ORF">KCG34_03270</name>
</gene>
<evidence type="ECO:0000256" key="1">
    <source>
        <dbReference type="HAMAP-Rule" id="MF_00827"/>
    </source>
</evidence>